<feature type="transmembrane region" description="Helical" evidence="1">
    <location>
        <begin position="6"/>
        <end position="37"/>
    </location>
</feature>
<evidence type="ECO:0000256" key="1">
    <source>
        <dbReference type="SAM" id="Phobius"/>
    </source>
</evidence>
<dbReference type="EMBL" id="MXAV01000053">
    <property type="protein sequence ID" value="PKY09670.1"/>
    <property type="molecule type" value="Genomic_DNA"/>
</dbReference>
<sequence length="202" mass="22328">MWAHPGRVIIATTMAAIAIFSSSPWMGLFFSIPVFITGLPKARNLRTKAIGILIVSSAILVSLYTLSMALQTAPWAWMTPNFSLKALVILALWAPIGSTPMIPLFTIPGLLEGQSLKESIETGWRFFRTGFCQPNHPDANNLKSGQQRFAILLAYAWVTMFMGLSILLLIFRIPQAEVVAFLNLPLIVSAPYFVTVVRNSME</sequence>
<feature type="transmembrane region" description="Helical" evidence="1">
    <location>
        <begin position="149"/>
        <end position="173"/>
    </location>
</feature>
<keyword evidence="1" id="KW-1133">Transmembrane helix</keyword>
<feature type="transmembrane region" description="Helical" evidence="1">
    <location>
        <begin position="82"/>
        <end position="107"/>
    </location>
</feature>
<feature type="transmembrane region" description="Helical" evidence="1">
    <location>
        <begin position="179"/>
        <end position="197"/>
    </location>
</feature>
<name>A0A2I1DIH0_9PROT</name>
<reference evidence="2 3" key="1">
    <citation type="submission" date="2017-03" db="EMBL/GenBank/DDBJ databases">
        <title>Draft genime sequence of the acidophilic sulfur-oxidizing bacterium Acidithiobacillus sp. SH, isolated from seawater.</title>
        <authorList>
            <person name="Sharmin S."/>
            <person name="Tokuhisa M."/>
            <person name="Kanao T."/>
            <person name="Kamimura K."/>
        </authorList>
    </citation>
    <scope>NUCLEOTIDE SEQUENCE [LARGE SCALE GENOMIC DNA]</scope>
    <source>
        <strain evidence="2 3">SH</strain>
    </source>
</reference>
<evidence type="ECO:0000313" key="3">
    <source>
        <dbReference type="Proteomes" id="UP000234329"/>
    </source>
</evidence>
<dbReference type="InParanoid" id="A0A2I1DIH0"/>
<protein>
    <submittedName>
        <fullName evidence="2">Uncharacterized protein</fullName>
    </submittedName>
</protein>
<evidence type="ECO:0000313" key="2">
    <source>
        <dbReference type="EMBL" id="PKY09670.1"/>
    </source>
</evidence>
<keyword evidence="1" id="KW-0472">Membrane</keyword>
<proteinExistence type="predicted"/>
<accession>A0A2I1DIH0</accession>
<keyword evidence="1" id="KW-0812">Transmembrane</keyword>
<organism evidence="2 3">
    <name type="scientific">Acidithiobacillus marinus</name>
    <dbReference type="NCBI Taxonomy" id="187490"/>
    <lineage>
        <taxon>Bacteria</taxon>
        <taxon>Pseudomonadati</taxon>
        <taxon>Pseudomonadota</taxon>
        <taxon>Acidithiobacillia</taxon>
        <taxon>Acidithiobacillales</taxon>
        <taxon>Acidithiobacillaceae</taxon>
        <taxon>Acidithiobacillus</taxon>
    </lineage>
</organism>
<gene>
    <name evidence="2" type="ORF">B1757_13790</name>
</gene>
<comment type="caution">
    <text evidence="2">The sequence shown here is derived from an EMBL/GenBank/DDBJ whole genome shotgun (WGS) entry which is preliminary data.</text>
</comment>
<keyword evidence="3" id="KW-1185">Reference proteome</keyword>
<dbReference type="AlphaFoldDB" id="A0A2I1DIH0"/>
<dbReference type="Proteomes" id="UP000234329">
    <property type="component" value="Unassembled WGS sequence"/>
</dbReference>
<feature type="transmembrane region" description="Helical" evidence="1">
    <location>
        <begin position="49"/>
        <end position="70"/>
    </location>
</feature>